<accession>A0A0C9W2J8</accession>
<feature type="region of interest" description="Disordered" evidence="1">
    <location>
        <begin position="235"/>
        <end position="326"/>
    </location>
</feature>
<evidence type="ECO:0000256" key="1">
    <source>
        <dbReference type="SAM" id="MobiDB-lite"/>
    </source>
</evidence>
<dbReference type="Proteomes" id="UP000053820">
    <property type="component" value="Unassembled WGS sequence"/>
</dbReference>
<feature type="compositionally biased region" description="Acidic residues" evidence="1">
    <location>
        <begin position="245"/>
        <end position="276"/>
    </location>
</feature>
<dbReference type="OrthoDB" id="3268646at2759"/>
<evidence type="ECO:0000313" key="3">
    <source>
        <dbReference type="Proteomes" id="UP000053820"/>
    </source>
</evidence>
<dbReference type="AlphaFoldDB" id="A0A0C9W2J8"/>
<protein>
    <submittedName>
        <fullName evidence="2">Uncharacterized protein</fullName>
    </submittedName>
</protein>
<evidence type="ECO:0000313" key="2">
    <source>
        <dbReference type="EMBL" id="KIJ60178.1"/>
    </source>
</evidence>
<proteinExistence type="predicted"/>
<feature type="compositionally biased region" description="Basic residues" evidence="1">
    <location>
        <begin position="280"/>
        <end position="297"/>
    </location>
</feature>
<name>A0A0C9W2J8_9AGAM</name>
<gene>
    <name evidence="2" type="ORF">HYDPIDRAFT_99232</name>
</gene>
<reference evidence="2 3" key="1">
    <citation type="submission" date="2014-04" db="EMBL/GenBank/DDBJ databases">
        <title>Evolutionary Origins and Diversification of the Mycorrhizal Mutualists.</title>
        <authorList>
            <consortium name="DOE Joint Genome Institute"/>
            <consortium name="Mycorrhizal Genomics Consortium"/>
            <person name="Kohler A."/>
            <person name="Kuo A."/>
            <person name="Nagy L.G."/>
            <person name="Floudas D."/>
            <person name="Copeland A."/>
            <person name="Barry K.W."/>
            <person name="Cichocki N."/>
            <person name="Veneault-Fourrey C."/>
            <person name="LaButti K."/>
            <person name="Lindquist E.A."/>
            <person name="Lipzen A."/>
            <person name="Lundell T."/>
            <person name="Morin E."/>
            <person name="Murat C."/>
            <person name="Riley R."/>
            <person name="Ohm R."/>
            <person name="Sun H."/>
            <person name="Tunlid A."/>
            <person name="Henrissat B."/>
            <person name="Grigoriev I.V."/>
            <person name="Hibbett D.S."/>
            <person name="Martin F."/>
        </authorList>
    </citation>
    <scope>NUCLEOTIDE SEQUENCE [LARGE SCALE GENOMIC DNA]</scope>
    <source>
        <strain evidence="2 3">MD-312</strain>
    </source>
</reference>
<keyword evidence="3" id="KW-1185">Reference proteome</keyword>
<dbReference type="EMBL" id="KN839875">
    <property type="protein sequence ID" value="KIJ60178.1"/>
    <property type="molecule type" value="Genomic_DNA"/>
</dbReference>
<sequence length="378" mass="42666">MVGTNTTSAAAASASATVNPLSTATTPSTVPIPTFSALRSHAITLSAATLPHPGTKSAPIKFKGDYTTVKRFLQHYERLLIQNNVTSDNEKCENITQYCSTRVSKFIEVLSGYRKNDWAKLKDQILDHFDADKDTKRYKPKDLQKYVKHQRTKPIRSLAAWKKYTRNFVQIADWLLSQSKISDSDYSTYVWKGIHRQLQTRIEDQLLASDPLRDMTQPFDASDVASVAQKLLQRDRFDSGQAYSDSEDSDTEDNSDSEDSDSESESSDSESEESEEESRKHKQKSKCKSKTGSKKVSKITDPAIDSEWEETSSKRTRANPTTTKSLSRKDIEVEQLISQMSKLGLDDPKYGMLYFRALKLDSDVRNIVSKPAFRARDA</sequence>
<dbReference type="HOGENOM" id="CLU_003921_6_0_1"/>
<feature type="non-terminal residue" evidence="2">
    <location>
        <position position="378"/>
    </location>
</feature>
<organism evidence="2 3">
    <name type="scientific">Hydnomerulius pinastri MD-312</name>
    <dbReference type="NCBI Taxonomy" id="994086"/>
    <lineage>
        <taxon>Eukaryota</taxon>
        <taxon>Fungi</taxon>
        <taxon>Dikarya</taxon>
        <taxon>Basidiomycota</taxon>
        <taxon>Agaricomycotina</taxon>
        <taxon>Agaricomycetes</taxon>
        <taxon>Agaricomycetidae</taxon>
        <taxon>Boletales</taxon>
        <taxon>Boletales incertae sedis</taxon>
        <taxon>Leucogyrophana</taxon>
    </lineage>
</organism>